<name>A0AAE0TTL7_9PEZI</name>
<keyword evidence="3" id="KW-1185">Reference proteome</keyword>
<proteinExistence type="predicted"/>
<reference evidence="2" key="1">
    <citation type="submission" date="2023-07" db="EMBL/GenBank/DDBJ databases">
        <title>Black Yeasts Isolated from many extreme environments.</title>
        <authorList>
            <person name="Coleine C."/>
            <person name="Stajich J.E."/>
            <person name="Selbmann L."/>
        </authorList>
    </citation>
    <scope>NUCLEOTIDE SEQUENCE</scope>
    <source>
        <strain evidence="2">CCFEE 5485</strain>
    </source>
</reference>
<keyword evidence="1" id="KW-0812">Transmembrane</keyword>
<feature type="transmembrane region" description="Helical" evidence="1">
    <location>
        <begin position="20"/>
        <end position="40"/>
    </location>
</feature>
<feature type="transmembrane region" description="Helical" evidence="1">
    <location>
        <begin position="172"/>
        <end position="195"/>
    </location>
</feature>
<feature type="transmembrane region" description="Helical" evidence="1">
    <location>
        <begin position="408"/>
        <end position="432"/>
    </location>
</feature>
<keyword evidence="1" id="KW-0472">Membrane</keyword>
<dbReference type="AlphaFoldDB" id="A0AAE0TTL7"/>
<protein>
    <submittedName>
        <fullName evidence="2">Uncharacterized protein</fullName>
    </submittedName>
</protein>
<sequence>MHITLPPRPRSHVSAAIIELAWPLIFLLIIIAFTTPFFLIETTQAQRNDKPRCLANGNPIFRWNATVNEYWSPSTALYITLGHGQYTYPEAKAIDVMWDLLVGRGGQILAAIWTYYVVRKSMLFTMERQDVAIPIAYSVYFDKLGYGLLGSIIRNLTRGRIRNNKAIPAWRLLSWLSLVIYVISYPTIMAAMTGYQTTGSVYFHPAGASGGSFAPAGGITPNLPFTVRDGSRVGLHDGVTFATPDIKPFFGGGIRTTNDTYNTVLSYYFAIQNAIANSTYTLPAEEAMSTFTQARGDSMPSGNGSYAPIWAYCTISQSGGNTCEDNTLVRPIVPADAPYLPTTEYTWSNITLYNQTYVLQPPPLDIVVTGPADSWSVVLSDDGTYGGYFSNASIAQGAVCLLVAQYQWGFSAALLLLFCIFTTLFGAVMLVLQWEVYFYSRANRIDVGLDGYRDAVRIVHALKEELGDNVVEDDTQRLWGRLKCYSGALSIETSNLPVARMGRKRLNRVSTEDTKGIPLLEREDTTATDTTYETVKYDNASDDVVR</sequence>
<evidence type="ECO:0000313" key="2">
    <source>
        <dbReference type="EMBL" id="KAK3670741.1"/>
    </source>
</evidence>
<dbReference type="EMBL" id="JAUTXT010000052">
    <property type="protein sequence ID" value="KAK3670741.1"/>
    <property type="molecule type" value="Genomic_DNA"/>
</dbReference>
<comment type="caution">
    <text evidence="2">The sequence shown here is derived from an EMBL/GenBank/DDBJ whole genome shotgun (WGS) entry which is preliminary data.</text>
</comment>
<keyword evidence="1" id="KW-1133">Transmembrane helix</keyword>
<evidence type="ECO:0000313" key="3">
    <source>
        <dbReference type="Proteomes" id="UP001274830"/>
    </source>
</evidence>
<accession>A0AAE0TTL7</accession>
<dbReference type="Proteomes" id="UP001274830">
    <property type="component" value="Unassembled WGS sequence"/>
</dbReference>
<organism evidence="2 3">
    <name type="scientific">Recurvomyces mirabilis</name>
    <dbReference type="NCBI Taxonomy" id="574656"/>
    <lineage>
        <taxon>Eukaryota</taxon>
        <taxon>Fungi</taxon>
        <taxon>Dikarya</taxon>
        <taxon>Ascomycota</taxon>
        <taxon>Pezizomycotina</taxon>
        <taxon>Dothideomycetes</taxon>
        <taxon>Dothideomycetidae</taxon>
        <taxon>Mycosphaerellales</taxon>
        <taxon>Teratosphaeriaceae</taxon>
        <taxon>Recurvomyces</taxon>
    </lineage>
</organism>
<evidence type="ECO:0000256" key="1">
    <source>
        <dbReference type="SAM" id="Phobius"/>
    </source>
</evidence>
<gene>
    <name evidence="2" type="ORF">LTR78_009433</name>
</gene>